<evidence type="ECO:0000256" key="1">
    <source>
        <dbReference type="ARBA" id="ARBA00004496"/>
    </source>
</evidence>
<feature type="binding site" evidence="11">
    <location>
        <position position="321"/>
    </location>
    <ligand>
        <name>Zn(2+)</name>
        <dbReference type="ChEBI" id="CHEBI:29105"/>
        <note>catalytic</note>
    </ligand>
</feature>
<dbReference type="FunFam" id="1.25.40.320:FF:000001">
    <property type="entry name" value="Leukotriene A(4) hydrolase"/>
    <property type="match status" value="1"/>
</dbReference>
<accession>A0A137NXY5</accession>
<dbReference type="GO" id="GO:0005829">
    <property type="term" value="C:cytosol"/>
    <property type="evidence" value="ECO:0007669"/>
    <property type="project" value="TreeGrafter"/>
</dbReference>
<dbReference type="InterPro" id="IPR045357">
    <property type="entry name" value="Aminopeptidase_N-like_N"/>
</dbReference>
<feature type="binding site" evidence="10">
    <location>
        <begin position="138"/>
        <end position="140"/>
    </location>
    <ligand>
        <name>a peptide</name>
        <dbReference type="ChEBI" id="CHEBI:60466"/>
    </ligand>
</feature>
<dbReference type="InterPro" id="IPR027268">
    <property type="entry name" value="Peptidase_M4/M1_CTD_sf"/>
</dbReference>
<dbReference type="InterPro" id="IPR016024">
    <property type="entry name" value="ARM-type_fold"/>
</dbReference>
<dbReference type="SUPFAM" id="SSF63737">
    <property type="entry name" value="Leukotriene A4 hydrolase N-terminal domain"/>
    <property type="match status" value="1"/>
</dbReference>
<feature type="binding site" evidence="10">
    <location>
        <begin position="572"/>
        <end position="574"/>
    </location>
    <ligand>
        <name>a peptide</name>
        <dbReference type="ChEBI" id="CHEBI:60466"/>
    </ligand>
</feature>
<evidence type="ECO:0000313" key="15">
    <source>
        <dbReference type="Proteomes" id="UP000070444"/>
    </source>
</evidence>
<dbReference type="OMA" id="CTALQWM"/>
<dbReference type="InterPro" id="IPR038502">
    <property type="entry name" value="M1_LTA-4_hydro/amino_C_sf"/>
</dbReference>
<feature type="binding site" evidence="11">
    <location>
        <position position="298"/>
    </location>
    <ligand>
        <name>Zn(2+)</name>
        <dbReference type="ChEBI" id="CHEBI:29105"/>
        <note>catalytic</note>
    </ligand>
</feature>
<dbReference type="Gene3D" id="2.60.40.1730">
    <property type="entry name" value="tricorn interacting facor f3 domain"/>
    <property type="match status" value="1"/>
</dbReference>
<protein>
    <recommendedName>
        <fullName evidence="12">Leukotriene A(4) hydrolase</fullName>
        <shortName evidence="12">LTA-4 hydrolase</shortName>
        <ecNumber evidence="12">3.3.2.10</ecNumber>
        <ecNumber evidence="12">3.4.11.-</ecNumber>
    </recommendedName>
</protein>
<proteinExistence type="inferred from homology"/>
<dbReference type="Proteomes" id="UP000070444">
    <property type="component" value="Unassembled WGS sequence"/>
</dbReference>
<evidence type="ECO:0000256" key="7">
    <source>
        <dbReference type="ARBA" id="ARBA00022833"/>
    </source>
</evidence>
<reference evidence="14 15" key="1">
    <citation type="journal article" date="2015" name="Genome Biol. Evol.">
        <title>Phylogenomic analyses indicate that early fungi evolved digesting cell walls of algal ancestors of land plants.</title>
        <authorList>
            <person name="Chang Y."/>
            <person name="Wang S."/>
            <person name="Sekimoto S."/>
            <person name="Aerts A.L."/>
            <person name="Choi C."/>
            <person name="Clum A."/>
            <person name="LaButti K.M."/>
            <person name="Lindquist E.A."/>
            <person name="Yee Ngan C."/>
            <person name="Ohm R.A."/>
            <person name="Salamov A.A."/>
            <person name="Grigoriev I.V."/>
            <person name="Spatafora J.W."/>
            <person name="Berbee M.L."/>
        </authorList>
    </citation>
    <scope>NUCLEOTIDE SEQUENCE [LARGE SCALE GENOMIC DNA]</scope>
    <source>
        <strain evidence="14 15">NRRL 28638</strain>
    </source>
</reference>
<keyword evidence="8 12" id="KW-0482">Metalloprotease</keyword>
<dbReference type="NCBIfam" id="TIGR02411">
    <property type="entry name" value="leuko_A4_hydro"/>
    <property type="match status" value="1"/>
</dbReference>
<dbReference type="InterPro" id="IPR014782">
    <property type="entry name" value="Peptidase_M1_dom"/>
</dbReference>
<comment type="similarity">
    <text evidence="2 12">Belongs to the peptidase M1 family.</text>
</comment>
<evidence type="ECO:0000256" key="9">
    <source>
        <dbReference type="PIRSR" id="PIRSR612777-1"/>
    </source>
</evidence>
<dbReference type="Pfam" id="PF09127">
    <property type="entry name" value="Leuk-A4-hydro_C"/>
    <property type="match status" value="1"/>
</dbReference>
<dbReference type="PRINTS" id="PR00756">
    <property type="entry name" value="ALADIPTASE"/>
</dbReference>
<dbReference type="PANTHER" id="PTHR45726:SF3">
    <property type="entry name" value="LEUKOTRIENE A-4 HYDROLASE"/>
    <property type="match status" value="1"/>
</dbReference>
<keyword evidence="5 11" id="KW-0479">Metal-binding</keyword>
<dbReference type="GO" id="GO:0004301">
    <property type="term" value="F:epoxide hydrolase activity"/>
    <property type="evidence" value="ECO:0007669"/>
    <property type="project" value="UniProtKB-EC"/>
</dbReference>
<feature type="domain" description="Peptidase M1 leukotriene A4 hydrolase/aminopeptidase C-terminal" evidence="13">
    <location>
        <begin position="471"/>
        <end position="613"/>
    </location>
</feature>
<dbReference type="InterPro" id="IPR049980">
    <property type="entry name" value="LTA4H_cat"/>
</dbReference>
<dbReference type="GO" id="GO:0006508">
    <property type="term" value="P:proteolysis"/>
    <property type="evidence" value="ECO:0007669"/>
    <property type="project" value="UniProtKB-KW"/>
</dbReference>
<feature type="binding site" evidence="11">
    <location>
        <position position="302"/>
    </location>
    <ligand>
        <name>Zn(2+)</name>
        <dbReference type="ChEBI" id="CHEBI:29105"/>
        <note>catalytic</note>
    </ligand>
</feature>
<keyword evidence="6 12" id="KW-0378">Hydrolase</keyword>
<dbReference type="Pfam" id="PF01433">
    <property type="entry name" value="Peptidase_M1"/>
    <property type="match status" value="1"/>
</dbReference>
<evidence type="ECO:0000259" key="13">
    <source>
        <dbReference type="SMART" id="SM01263"/>
    </source>
</evidence>
<evidence type="ECO:0000256" key="10">
    <source>
        <dbReference type="PIRSR" id="PIRSR612777-2"/>
    </source>
</evidence>
<dbReference type="OrthoDB" id="79562at2759"/>
<keyword evidence="15" id="KW-1185">Reference proteome</keyword>
<dbReference type="Gene3D" id="3.30.2010.30">
    <property type="match status" value="1"/>
</dbReference>
<dbReference type="STRING" id="796925.A0A137NXY5"/>
<feature type="active site" description="Proton acceptor" evidence="9">
    <location>
        <position position="299"/>
    </location>
</feature>
<dbReference type="Gene3D" id="1.10.390.10">
    <property type="entry name" value="Neutral Protease Domain 2"/>
    <property type="match status" value="1"/>
</dbReference>
<evidence type="ECO:0000256" key="11">
    <source>
        <dbReference type="PIRSR" id="PIRSR612777-3"/>
    </source>
</evidence>
<comment type="subcellular location">
    <subcellularLocation>
        <location evidence="1 12">Cytoplasm</location>
    </subcellularLocation>
</comment>
<comment type="catalytic activity">
    <reaction evidence="12">
        <text>an epoxide + H2O = an ethanediol</text>
        <dbReference type="Rhea" id="RHEA:19037"/>
        <dbReference type="ChEBI" id="CHEBI:15377"/>
        <dbReference type="ChEBI" id="CHEBI:32955"/>
        <dbReference type="ChEBI" id="CHEBI:140594"/>
        <dbReference type="EC" id="3.3.2.10"/>
    </reaction>
</comment>
<dbReference type="PANTHER" id="PTHR45726">
    <property type="entry name" value="LEUKOTRIENE A-4 HYDROLASE"/>
    <property type="match status" value="1"/>
</dbReference>
<feature type="active site" description="Proton donor" evidence="9">
    <location>
        <position position="386"/>
    </location>
</feature>
<dbReference type="EC" id="3.3.2.10" evidence="12"/>
<keyword evidence="4 12" id="KW-0645">Protease</keyword>
<evidence type="ECO:0000256" key="4">
    <source>
        <dbReference type="ARBA" id="ARBA00022670"/>
    </source>
</evidence>
<dbReference type="CDD" id="cd09599">
    <property type="entry name" value="M1_LTA4H"/>
    <property type="match status" value="1"/>
</dbReference>
<keyword evidence="7 11" id="KW-0862">Zinc</keyword>
<gene>
    <name evidence="14" type="ORF">CONCODRAFT_42617</name>
</gene>
<feature type="binding site" evidence="10">
    <location>
        <begin position="269"/>
        <end position="274"/>
    </location>
    <ligand>
        <name>a peptide</name>
        <dbReference type="ChEBI" id="CHEBI:60466"/>
    </ligand>
</feature>
<dbReference type="InterPro" id="IPR034015">
    <property type="entry name" value="M1_LTA4H"/>
</dbReference>
<dbReference type="EMBL" id="KQ964623">
    <property type="protein sequence ID" value="KXN67636.1"/>
    <property type="molecule type" value="Genomic_DNA"/>
</dbReference>
<dbReference type="AlphaFoldDB" id="A0A137NXY5"/>
<evidence type="ECO:0000256" key="8">
    <source>
        <dbReference type="ARBA" id="ARBA00023049"/>
    </source>
</evidence>
<sequence>MCLQRIPQDNSTFSNIDQVITNHIHWDFAVNFQEQKLKGYANLILTPLDKELKVLYLDTSYLNIFACSTNNGAKDLKFKLHPRDENFGSKLEIDLSELEISSHLEIKVEYETTPESTALQWLEPSQTLGGKFPYLFSQCQAIHARSMLPCQDTPQIKITYSASVRVPGQLTALMSAIGTDSDATGDKEFKTFKFEQKISIPSYLIALVVGNLESRSISDQIAVWSEPEVVDSAAWEFQDTTKFLTIAESLVGKYVWGRYDLLILPPSFPYGGMENPCLSFVTPTLLAGDRSAVDVVAHELAHSWTGNLVTNSNWTHFWLNEGWTMFLERKIMGRLHGEQTRQFSAILGYKSLQNAIDDFGKDSPLTALCPDLSVTNPDDAFSTVPYEKGFSILYYLEQLLGGPEVWEPYMMEYIQTFAHKTVTTQQWKEHLYEYFKREHGDEKIKLLDSVDWNTWFFTPGMPIVKNKYDNTLGEICDKLSQRWDAARSNEDFSGFKSEEYENLTIDQKVVFMERLTELAPFPHTVISALENIYNLKDVKNCEVKFRWQIVSLIANYEPLYPKVAEFLVQQGRMKYVRPLYKKLNNAINGSQLAKDTFLKHKDFYHPIAAKLIVS</sequence>
<dbReference type="SUPFAM" id="SSF55486">
    <property type="entry name" value="Metalloproteases ('zincins'), catalytic domain"/>
    <property type="match status" value="1"/>
</dbReference>
<evidence type="ECO:0000313" key="14">
    <source>
        <dbReference type="EMBL" id="KXN67636.1"/>
    </source>
</evidence>
<dbReference type="InterPro" id="IPR001930">
    <property type="entry name" value="Peptidase_M1"/>
</dbReference>
<name>A0A137NXY5_CONC2</name>
<evidence type="ECO:0000256" key="12">
    <source>
        <dbReference type="RuleBase" id="RU361141"/>
    </source>
</evidence>
<dbReference type="Pfam" id="PF17900">
    <property type="entry name" value="Peptidase_M1_N"/>
    <property type="match status" value="1"/>
</dbReference>
<dbReference type="GO" id="GO:0070006">
    <property type="term" value="F:metalloaminopeptidase activity"/>
    <property type="evidence" value="ECO:0007669"/>
    <property type="project" value="UniProtKB-ARBA"/>
</dbReference>
<dbReference type="InterPro" id="IPR012777">
    <property type="entry name" value="LTA4H"/>
</dbReference>
<evidence type="ECO:0000256" key="5">
    <source>
        <dbReference type="ARBA" id="ARBA00022723"/>
    </source>
</evidence>
<dbReference type="FunFam" id="1.10.390.10:FF:000003">
    <property type="entry name" value="Leukotriene A(4) hydrolase"/>
    <property type="match status" value="1"/>
</dbReference>
<keyword evidence="3 12" id="KW-0963">Cytoplasm</keyword>
<evidence type="ECO:0000256" key="6">
    <source>
        <dbReference type="ARBA" id="ARBA00022801"/>
    </source>
</evidence>
<evidence type="ECO:0000256" key="3">
    <source>
        <dbReference type="ARBA" id="ARBA00022490"/>
    </source>
</evidence>
<dbReference type="FunFam" id="3.30.2010.30:FF:000001">
    <property type="entry name" value="Leukotriene A(4) hydrolase"/>
    <property type="match status" value="1"/>
</dbReference>
<organism evidence="14 15">
    <name type="scientific">Conidiobolus coronatus (strain ATCC 28846 / CBS 209.66 / NRRL 28638)</name>
    <name type="common">Delacroixia coronata</name>
    <dbReference type="NCBI Taxonomy" id="796925"/>
    <lineage>
        <taxon>Eukaryota</taxon>
        <taxon>Fungi</taxon>
        <taxon>Fungi incertae sedis</taxon>
        <taxon>Zoopagomycota</taxon>
        <taxon>Entomophthoromycotina</taxon>
        <taxon>Entomophthoromycetes</taxon>
        <taxon>Entomophthorales</taxon>
        <taxon>Ancylistaceae</taxon>
        <taxon>Conidiobolus</taxon>
    </lineage>
</organism>
<dbReference type="Gene3D" id="1.25.40.320">
    <property type="entry name" value="Peptidase M1, leukotriene A4 hydrolase/aminopeptidase C-terminal domain"/>
    <property type="match status" value="1"/>
</dbReference>
<comment type="cofactor">
    <cofactor evidence="11 12">
        <name>Zn(2+)</name>
        <dbReference type="ChEBI" id="CHEBI:29105"/>
    </cofactor>
    <text evidence="11 12">Binds 1 zinc ion per subunit.</text>
</comment>
<evidence type="ECO:0000256" key="2">
    <source>
        <dbReference type="ARBA" id="ARBA00010136"/>
    </source>
</evidence>
<dbReference type="FunFam" id="2.60.40.1730:FF:000004">
    <property type="entry name" value="Leukotriene A(4) hydrolase"/>
    <property type="match status" value="1"/>
</dbReference>
<dbReference type="GO" id="GO:0008270">
    <property type="term" value="F:zinc ion binding"/>
    <property type="evidence" value="ECO:0007669"/>
    <property type="project" value="InterPro"/>
</dbReference>
<dbReference type="EC" id="3.4.11.-" evidence="12"/>
<dbReference type="InterPro" id="IPR015211">
    <property type="entry name" value="Peptidase_M1_C"/>
</dbReference>
<dbReference type="SMART" id="SM01263">
    <property type="entry name" value="Leuk-A4-hydro_C"/>
    <property type="match status" value="1"/>
</dbReference>
<dbReference type="InterPro" id="IPR042097">
    <property type="entry name" value="Aminopeptidase_N-like_N_sf"/>
</dbReference>
<dbReference type="SUPFAM" id="SSF48371">
    <property type="entry name" value="ARM repeat"/>
    <property type="match status" value="1"/>
</dbReference>